<dbReference type="PANTHER" id="PTHR30204:SF94">
    <property type="entry name" value="HEAVY METAL-DEPENDENT TRANSCRIPTIONAL REGULATOR HI_0293-RELATED"/>
    <property type="match status" value="1"/>
</dbReference>
<keyword evidence="4" id="KW-0175">Coiled coil</keyword>
<evidence type="ECO:0000256" key="1">
    <source>
        <dbReference type="ARBA" id="ARBA00023015"/>
    </source>
</evidence>
<evidence type="ECO:0000259" key="5">
    <source>
        <dbReference type="PROSITE" id="PS50937"/>
    </source>
</evidence>
<dbReference type="InterPro" id="IPR015358">
    <property type="entry name" value="Tscrpt_reg_MerR_DNA-bd"/>
</dbReference>
<evidence type="ECO:0000256" key="2">
    <source>
        <dbReference type="ARBA" id="ARBA00023125"/>
    </source>
</evidence>
<reference evidence="6" key="1">
    <citation type="submission" date="2021-01" db="EMBL/GenBank/DDBJ databases">
        <title>Modified the classification status of verrucomicrobia.</title>
        <authorList>
            <person name="Feng X."/>
        </authorList>
    </citation>
    <scope>NUCLEOTIDE SEQUENCE</scope>
    <source>
        <strain evidence="6">KCTC 13126</strain>
    </source>
</reference>
<dbReference type="Pfam" id="PF09278">
    <property type="entry name" value="MerR-DNA-bind"/>
    <property type="match status" value="1"/>
</dbReference>
<organism evidence="6 7">
    <name type="scientific">Pelagicoccus mobilis</name>
    <dbReference type="NCBI Taxonomy" id="415221"/>
    <lineage>
        <taxon>Bacteria</taxon>
        <taxon>Pseudomonadati</taxon>
        <taxon>Verrucomicrobiota</taxon>
        <taxon>Opitutia</taxon>
        <taxon>Puniceicoccales</taxon>
        <taxon>Pelagicoccaceae</taxon>
        <taxon>Pelagicoccus</taxon>
    </lineage>
</organism>
<proteinExistence type="predicted"/>
<evidence type="ECO:0000256" key="3">
    <source>
        <dbReference type="ARBA" id="ARBA00023163"/>
    </source>
</evidence>
<keyword evidence="7" id="KW-1185">Reference proteome</keyword>
<sequence>MNQETLTRGQLAKQSGKTFETIRFYEEKGLLTHAYRDSSNYRRYRASDSDRLIFIEKAKQLGFTLREIGEILDLHDREAGACKTLAQKAQRKLAEIDQQIADLERRRELLKRFDSCDALDLVDCDCDVIEHAKNGAADCDC</sequence>
<dbReference type="PROSITE" id="PS50937">
    <property type="entry name" value="HTH_MERR_2"/>
    <property type="match status" value="1"/>
</dbReference>
<keyword evidence="1" id="KW-0805">Transcription regulation</keyword>
<dbReference type="GO" id="GO:0003700">
    <property type="term" value="F:DNA-binding transcription factor activity"/>
    <property type="evidence" value="ECO:0007669"/>
    <property type="project" value="InterPro"/>
</dbReference>
<dbReference type="RefSeq" id="WP_200357734.1">
    <property type="nucleotide sequence ID" value="NZ_JAENIL010000050.1"/>
</dbReference>
<accession>A0A934RZJ5</accession>
<dbReference type="GO" id="GO:0003677">
    <property type="term" value="F:DNA binding"/>
    <property type="evidence" value="ECO:0007669"/>
    <property type="project" value="UniProtKB-KW"/>
</dbReference>
<name>A0A934RZJ5_9BACT</name>
<dbReference type="SUPFAM" id="SSF46955">
    <property type="entry name" value="Putative DNA-binding domain"/>
    <property type="match status" value="1"/>
</dbReference>
<dbReference type="EMBL" id="JAENIL010000050">
    <property type="protein sequence ID" value="MBK1879521.1"/>
    <property type="molecule type" value="Genomic_DNA"/>
</dbReference>
<dbReference type="PRINTS" id="PR00040">
    <property type="entry name" value="HTHMERR"/>
</dbReference>
<evidence type="ECO:0000256" key="4">
    <source>
        <dbReference type="SAM" id="Coils"/>
    </source>
</evidence>
<evidence type="ECO:0000313" key="7">
    <source>
        <dbReference type="Proteomes" id="UP000617628"/>
    </source>
</evidence>
<keyword evidence="2 6" id="KW-0238">DNA-binding</keyword>
<feature type="coiled-coil region" evidence="4">
    <location>
        <begin position="86"/>
        <end position="113"/>
    </location>
</feature>
<dbReference type="Pfam" id="PF00376">
    <property type="entry name" value="MerR"/>
    <property type="match status" value="1"/>
</dbReference>
<dbReference type="InterPro" id="IPR009061">
    <property type="entry name" value="DNA-bd_dom_put_sf"/>
</dbReference>
<dbReference type="Gene3D" id="1.10.1660.10">
    <property type="match status" value="1"/>
</dbReference>
<feature type="domain" description="HTH merR-type" evidence="5">
    <location>
        <begin position="5"/>
        <end position="74"/>
    </location>
</feature>
<evidence type="ECO:0000313" key="6">
    <source>
        <dbReference type="EMBL" id="MBK1879521.1"/>
    </source>
</evidence>
<dbReference type="SMART" id="SM00422">
    <property type="entry name" value="HTH_MERR"/>
    <property type="match status" value="1"/>
</dbReference>
<dbReference type="Proteomes" id="UP000617628">
    <property type="component" value="Unassembled WGS sequence"/>
</dbReference>
<gene>
    <name evidence="6" type="ORF">JIN87_21730</name>
</gene>
<dbReference type="AlphaFoldDB" id="A0A934RZJ5"/>
<keyword evidence="3" id="KW-0804">Transcription</keyword>
<dbReference type="InterPro" id="IPR047057">
    <property type="entry name" value="MerR_fam"/>
</dbReference>
<dbReference type="PANTHER" id="PTHR30204">
    <property type="entry name" value="REDOX-CYCLING DRUG-SENSING TRANSCRIPTIONAL ACTIVATOR SOXR"/>
    <property type="match status" value="1"/>
</dbReference>
<protein>
    <submittedName>
        <fullName evidence="6">MerR family DNA-binding protein</fullName>
    </submittedName>
</protein>
<comment type="caution">
    <text evidence="6">The sequence shown here is derived from an EMBL/GenBank/DDBJ whole genome shotgun (WGS) entry which is preliminary data.</text>
</comment>
<dbReference type="InterPro" id="IPR000551">
    <property type="entry name" value="MerR-type_HTH_dom"/>
</dbReference>